<evidence type="ECO:0000313" key="2">
    <source>
        <dbReference type="EMBL" id="KAJ4976554.1"/>
    </source>
</evidence>
<comment type="caution">
    <text evidence="2">The sequence shown here is derived from an EMBL/GenBank/DDBJ whole genome shotgun (WGS) entry which is preliminary data.</text>
</comment>
<proteinExistence type="predicted"/>
<name>A0A9Q0KUJ9_9MAGN</name>
<protein>
    <submittedName>
        <fullName evidence="2">Uncharacterized protein</fullName>
    </submittedName>
</protein>
<evidence type="ECO:0000256" key="1">
    <source>
        <dbReference type="SAM" id="MobiDB-lite"/>
    </source>
</evidence>
<organism evidence="2 3">
    <name type="scientific">Protea cynaroides</name>
    <dbReference type="NCBI Taxonomy" id="273540"/>
    <lineage>
        <taxon>Eukaryota</taxon>
        <taxon>Viridiplantae</taxon>
        <taxon>Streptophyta</taxon>
        <taxon>Embryophyta</taxon>
        <taxon>Tracheophyta</taxon>
        <taxon>Spermatophyta</taxon>
        <taxon>Magnoliopsida</taxon>
        <taxon>Proteales</taxon>
        <taxon>Proteaceae</taxon>
        <taxon>Protea</taxon>
    </lineage>
</organism>
<accession>A0A9Q0KUJ9</accession>
<feature type="compositionally biased region" description="Polar residues" evidence="1">
    <location>
        <begin position="104"/>
        <end position="117"/>
    </location>
</feature>
<dbReference type="EMBL" id="JAMYWD010000003">
    <property type="protein sequence ID" value="KAJ4976554.1"/>
    <property type="molecule type" value="Genomic_DNA"/>
</dbReference>
<keyword evidence="3" id="KW-1185">Reference proteome</keyword>
<evidence type="ECO:0000313" key="3">
    <source>
        <dbReference type="Proteomes" id="UP001141806"/>
    </source>
</evidence>
<reference evidence="2" key="1">
    <citation type="journal article" date="2023" name="Plant J.">
        <title>The genome of the king protea, Protea cynaroides.</title>
        <authorList>
            <person name="Chang J."/>
            <person name="Duong T.A."/>
            <person name="Schoeman C."/>
            <person name="Ma X."/>
            <person name="Roodt D."/>
            <person name="Barker N."/>
            <person name="Li Z."/>
            <person name="Van de Peer Y."/>
            <person name="Mizrachi E."/>
        </authorList>
    </citation>
    <scope>NUCLEOTIDE SEQUENCE</scope>
    <source>
        <tissue evidence="2">Young leaves</tissue>
    </source>
</reference>
<gene>
    <name evidence="2" type="ORF">NE237_001660</name>
</gene>
<feature type="region of interest" description="Disordered" evidence="1">
    <location>
        <begin position="104"/>
        <end position="137"/>
    </location>
</feature>
<dbReference type="AlphaFoldDB" id="A0A9Q0KUJ9"/>
<dbReference type="Proteomes" id="UP001141806">
    <property type="component" value="Unassembled WGS sequence"/>
</dbReference>
<sequence length="137" mass="15551">MGKEEFEAMAREDLDGNGALNEMFCILMVRLSPWMMQDAKAWLQKAPPSEAATLCLVSFCIPLSDIVVSNKLNDFEPVLDCQILSTHYYRYQRQTNDKLLLNVQNDSIDPSPTTNHHPITPPSFPYHDHPVGSQMEV</sequence>